<sequence>MTTALPDPHHCPLLSLPPELRLTIYENIYSHPRRCTLQIESLTRSFQFPPNCAGAANVLLTSRQLHDEVLPILYSMTTFKLIIFGTREPLGRGYEQFLWPRDSGNCLKHVRKLELCIHIMDLEDSRLVAQRLGAVARQIPQERRLESCTSPDVPLKALRLSLLLERFVSVVKRLDERPGLSVAERDVCSRVKAEALRLMEAESIQPDGSVTIPP</sequence>
<accession>A0AAJ0GJP5</accession>
<proteinExistence type="predicted"/>
<gene>
    <name evidence="1" type="ORF">LTR09_000475</name>
</gene>
<reference evidence="1" key="1">
    <citation type="submission" date="2023-04" db="EMBL/GenBank/DDBJ databases">
        <title>Black Yeasts Isolated from many extreme environments.</title>
        <authorList>
            <person name="Coleine C."/>
            <person name="Stajich J.E."/>
            <person name="Selbmann L."/>
        </authorList>
    </citation>
    <scope>NUCLEOTIDE SEQUENCE</scope>
    <source>
        <strain evidence="1">CCFEE 5312</strain>
    </source>
</reference>
<protein>
    <submittedName>
        <fullName evidence="1">Uncharacterized protein</fullName>
    </submittedName>
</protein>
<organism evidence="1 2">
    <name type="scientific">Extremus antarcticus</name>
    <dbReference type="NCBI Taxonomy" id="702011"/>
    <lineage>
        <taxon>Eukaryota</taxon>
        <taxon>Fungi</taxon>
        <taxon>Dikarya</taxon>
        <taxon>Ascomycota</taxon>
        <taxon>Pezizomycotina</taxon>
        <taxon>Dothideomycetes</taxon>
        <taxon>Dothideomycetidae</taxon>
        <taxon>Mycosphaerellales</taxon>
        <taxon>Extremaceae</taxon>
        <taxon>Extremus</taxon>
    </lineage>
</organism>
<dbReference type="PANTHER" id="PTHR42085:SF2">
    <property type="entry name" value="F-BOX DOMAIN-CONTAINING PROTEIN"/>
    <property type="match status" value="1"/>
</dbReference>
<name>A0AAJ0GJP5_9PEZI</name>
<dbReference type="InterPro" id="IPR038883">
    <property type="entry name" value="AN11006-like"/>
</dbReference>
<keyword evidence="2" id="KW-1185">Reference proteome</keyword>
<evidence type="ECO:0000313" key="1">
    <source>
        <dbReference type="EMBL" id="KAK3058910.1"/>
    </source>
</evidence>
<dbReference type="PANTHER" id="PTHR42085">
    <property type="entry name" value="F-BOX DOMAIN-CONTAINING PROTEIN"/>
    <property type="match status" value="1"/>
</dbReference>
<evidence type="ECO:0000313" key="2">
    <source>
        <dbReference type="Proteomes" id="UP001271007"/>
    </source>
</evidence>
<dbReference type="AlphaFoldDB" id="A0AAJ0GJP5"/>
<dbReference type="EMBL" id="JAWDJX010000001">
    <property type="protein sequence ID" value="KAK3058910.1"/>
    <property type="molecule type" value="Genomic_DNA"/>
</dbReference>
<comment type="caution">
    <text evidence="1">The sequence shown here is derived from an EMBL/GenBank/DDBJ whole genome shotgun (WGS) entry which is preliminary data.</text>
</comment>
<dbReference type="Proteomes" id="UP001271007">
    <property type="component" value="Unassembled WGS sequence"/>
</dbReference>